<dbReference type="OrthoDB" id="2683368at2759"/>
<feature type="compositionally biased region" description="Basic and acidic residues" evidence="1">
    <location>
        <begin position="334"/>
        <end position="346"/>
    </location>
</feature>
<organism evidence="2 3">
    <name type="scientific">Heliocybe sulcata</name>
    <dbReference type="NCBI Taxonomy" id="5364"/>
    <lineage>
        <taxon>Eukaryota</taxon>
        <taxon>Fungi</taxon>
        <taxon>Dikarya</taxon>
        <taxon>Basidiomycota</taxon>
        <taxon>Agaricomycotina</taxon>
        <taxon>Agaricomycetes</taxon>
        <taxon>Gloeophyllales</taxon>
        <taxon>Gloeophyllaceae</taxon>
        <taxon>Heliocybe</taxon>
    </lineage>
</organism>
<feature type="compositionally biased region" description="Polar residues" evidence="1">
    <location>
        <begin position="53"/>
        <end position="64"/>
    </location>
</feature>
<evidence type="ECO:0000313" key="2">
    <source>
        <dbReference type="EMBL" id="TFK54925.1"/>
    </source>
</evidence>
<feature type="region of interest" description="Disordered" evidence="1">
    <location>
        <begin position="223"/>
        <end position="393"/>
    </location>
</feature>
<dbReference type="Proteomes" id="UP000305948">
    <property type="component" value="Unassembled WGS sequence"/>
</dbReference>
<gene>
    <name evidence="2" type="ORF">OE88DRAFT_1732212</name>
</gene>
<feature type="compositionally biased region" description="Basic and acidic residues" evidence="1">
    <location>
        <begin position="263"/>
        <end position="273"/>
    </location>
</feature>
<sequence length="393" mass="43147">MLPSRPNASRTGAGLPSAPRSRSVGRPSYEYEREQPRSRALPSSERSVRPQRSAANLPSPTSYSDHAPTAYRDRGRDATSRRAPPAMPSTPRAKSQAPSDRRRERDYDPRVSYTSGSESISSMSSISSSGSSFLDRMKSRSGYASSRTSLEEDADPYPRKQGRQMSSRQAMRRDIGSDGSEDERQSDYGSQQAGAGSTLWSRVADVAGTLTVNVSKAWETKITTFSGEETPPGQESRLTRAMKAYHLEKARGPSDLPEWLFSEQERRPGRSRQESPPSIDQYEEVTVAAPPRSRGLKDVYATAATSTPAQYVGRSEPSTGRRFAGQAQPTPSKATDRLKAMRDAKRGAVARYDGADDHASLGREGRGNRMEEERRAPLRTGLPSGPGLRSRRT</sequence>
<feature type="compositionally biased region" description="Polar residues" evidence="1">
    <location>
        <begin position="1"/>
        <end position="10"/>
    </location>
</feature>
<accession>A0A5C3ND48</accession>
<name>A0A5C3ND48_9AGAM</name>
<feature type="compositionally biased region" description="Basic and acidic residues" evidence="1">
    <location>
        <begin position="71"/>
        <end position="80"/>
    </location>
</feature>
<protein>
    <submittedName>
        <fullName evidence="2">Uncharacterized protein</fullName>
    </submittedName>
</protein>
<reference evidence="2 3" key="1">
    <citation type="journal article" date="2019" name="Nat. Ecol. Evol.">
        <title>Megaphylogeny resolves global patterns of mushroom evolution.</title>
        <authorList>
            <person name="Varga T."/>
            <person name="Krizsan K."/>
            <person name="Foldi C."/>
            <person name="Dima B."/>
            <person name="Sanchez-Garcia M."/>
            <person name="Sanchez-Ramirez S."/>
            <person name="Szollosi G.J."/>
            <person name="Szarkandi J.G."/>
            <person name="Papp V."/>
            <person name="Albert L."/>
            <person name="Andreopoulos W."/>
            <person name="Angelini C."/>
            <person name="Antonin V."/>
            <person name="Barry K.W."/>
            <person name="Bougher N.L."/>
            <person name="Buchanan P."/>
            <person name="Buyck B."/>
            <person name="Bense V."/>
            <person name="Catcheside P."/>
            <person name="Chovatia M."/>
            <person name="Cooper J."/>
            <person name="Damon W."/>
            <person name="Desjardin D."/>
            <person name="Finy P."/>
            <person name="Geml J."/>
            <person name="Haridas S."/>
            <person name="Hughes K."/>
            <person name="Justo A."/>
            <person name="Karasinski D."/>
            <person name="Kautmanova I."/>
            <person name="Kiss B."/>
            <person name="Kocsube S."/>
            <person name="Kotiranta H."/>
            <person name="LaButti K.M."/>
            <person name="Lechner B.E."/>
            <person name="Liimatainen K."/>
            <person name="Lipzen A."/>
            <person name="Lukacs Z."/>
            <person name="Mihaltcheva S."/>
            <person name="Morgado L.N."/>
            <person name="Niskanen T."/>
            <person name="Noordeloos M.E."/>
            <person name="Ohm R.A."/>
            <person name="Ortiz-Santana B."/>
            <person name="Ovrebo C."/>
            <person name="Racz N."/>
            <person name="Riley R."/>
            <person name="Savchenko A."/>
            <person name="Shiryaev A."/>
            <person name="Soop K."/>
            <person name="Spirin V."/>
            <person name="Szebenyi C."/>
            <person name="Tomsovsky M."/>
            <person name="Tulloss R.E."/>
            <person name="Uehling J."/>
            <person name="Grigoriev I.V."/>
            <person name="Vagvolgyi C."/>
            <person name="Papp T."/>
            <person name="Martin F.M."/>
            <person name="Miettinen O."/>
            <person name="Hibbett D.S."/>
            <person name="Nagy L.G."/>
        </authorList>
    </citation>
    <scope>NUCLEOTIDE SEQUENCE [LARGE SCALE GENOMIC DNA]</scope>
    <source>
        <strain evidence="2 3">OMC1185</strain>
    </source>
</reference>
<proteinExistence type="predicted"/>
<feature type="compositionally biased region" description="Basic and acidic residues" evidence="1">
    <location>
        <begin position="171"/>
        <end position="186"/>
    </location>
</feature>
<feature type="compositionally biased region" description="Basic and acidic residues" evidence="1">
    <location>
        <begin position="99"/>
        <end position="109"/>
    </location>
</feature>
<dbReference type="AlphaFoldDB" id="A0A5C3ND48"/>
<evidence type="ECO:0000313" key="3">
    <source>
        <dbReference type="Proteomes" id="UP000305948"/>
    </source>
</evidence>
<feature type="compositionally biased region" description="Polar residues" evidence="1">
    <location>
        <begin position="187"/>
        <end position="198"/>
    </location>
</feature>
<keyword evidence="3" id="KW-1185">Reference proteome</keyword>
<evidence type="ECO:0000256" key="1">
    <source>
        <dbReference type="SAM" id="MobiDB-lite"/>
    </source>
</evidence>
<feature type="region of interest" description="Disordered" evidence="1">
    <location>
        <begin position="1"/>
        <end position="198"/>
    </location>
</feature>
<feature type="compositionally biased region" description="Basic and acidic residues" evidence="1">
    <location>
        <begin position="353"/>
        <end position="376"/>
    </location>
</feature>
<dbReference type="EMBL" id="ML213505">
    <property type="protein sequence ID" value="TFK54925.1"/>
    <property type="molecule type" value="Genomic_DNA"/>
</dbReference>
<feature type="compositionally biased region" description="Low complexity" evidence="1">
    <location>
        <begin position="115"/>
        <end position="132"/>
    </location>
</feature>